<evidence type="ECO:0000313" key="2">
    <source>
        <dbReference type="EMBL" id="RYO82757.1"/>
    </source>
</evidence>
<comment type="caution">
    <text evidence="2">The sequence shown here is derived from an EMBL/GenBank/DDBJ whole genome shotgun (WGS) entry which is preliminary data.</text>
</comment>
<proteinExistence type="predicted"/>
<dbReference type="Proteomes" id="UP000293360">
    <property type="component" value="Unassembled WGS sequence"/>
</dbReference>
<protein>
    <recommendedName>
        <fullName evidence="4">BZIP domain-containing protein</fullName>
    </recommendedName>
</protein>
<keyword evidence="1" id="KW-0175">Coiled coil</keyword>
<evidence type="ECO:0008006" key="4">
    <source>
        <dbReference type="Google" id="ProtNLM"/>
    </source>
</evidence>
<organism evidence="2 3">
    <name type="scientific">Monosporascus ibericus</name>
    <dbReference type="NCBI Taxonomy" id="155417"/>
    <lineage>
        <taxon>Eukaryota</taxon>
        <taxon>Fungi</taxon>
        <taxon>Dikarya</taxon>
        <taxon>Ascomycota</taxon>
        <taxon>Pezizomycotina</taxon>
        <taxon>Sordariomycetes</taxon>
        <taxon>Xylariomycetidae</taxon>
        <taxon>Xylariales</taxon>
        <taxon>Xylariales incertae sedis</taxon>
        <taxon>Monosporascus</taxon>
    </lineage>
</organism>
<accession>A0A4Q4SUP6</accession>
<dbReference type="OrthoDB" id="5571888at2759"/>
<dbReference type="STRING" id="155417.A0A4Q4SUP6"/>
<evidence type="ECO:0000256" key="1">
    <source>
        <dbReference type="SAM" id="Coils"/>
    </source>
</evidence>
<evidence type="ECO:0000313" key="3">
    <source>
        <dbReference type="Proteomes" id="UP000293360"/>
    </source>
</evidence>
<gene>
    <name evidence="2" type="ORF">DL764_009561</name>
</gene>
<dbReference type="EMBL" id="QJNU01000927">
    <property type="protein sequence ID" value="RYO82757.1"/>
    <property type="molecule type" value="Genomic_DNA"/>
</dbReference>
<feature type="coiled-coil region" evidence="1">
    <location>
        <begin position="215"/>
        <end position="242"/>
    </location>
</feature>
<keyword evidence="3" id="KW-1185">Reference proteome</keyword>
<dbReference type="AlphaFoldDB" id="A0A4Q4SUP6"/>
<name>A0A4Q4SUP6_9PEZI</name>
<sequence length="305" mass="33832">MDCYDLGTMNKKAEDGLPSCSFPNLQDSSYSFSSNEENMVSWGNGIIYAESGDVDTEVSMFTSAFLDQPTSPSMSDFVSPGALSSQEDPQGIFNFWPATHKQQSGLALSTPAQAHQQPEQEITEKQHLRPQHNYASSSLMQSTPCPASNSYGEETVAGIVNRIHKNSQFACQDDIPPEPLILPRDVKRQRTKNNMDEAKRFLASKAGKELSTEYVARLENDVAHKTNENNDLRIQNRALMEENARLMVLIETLLPHPALTPFLEDISRDEVTNNPALSTSSAAPTEELRSALQNGWQVLSNVREP</sequence>
<reference evidence="2 3" key="1">
    <citation type="submission" date="2018-06" db="EMBL/GenBank/DDBJ databases">
        <title>Complete Genomes of Monosporascus.</title>
        <authorList>
            <person name="Robinson A.J."/>
            <person name="Natvig D.O."/>
        </authorList>
    </citation>
    <scope>NUCLEOTIDE SEQUENCE [LARGE SCALE GENOMIC DNA]</scope>
    <source>
        <strain evidence="2 3">CBS 110550</strain>
    </source>
</reference>